<dbReference type="Proteomes" id="UP000051242">
    <property type="component" value="Unassembled WGS sequence"/>
</dbReference>
<evidence type="ECO:0000256" key="8">
    <source>
        <dbReference type="PIRSR" id="PIRSR001500-2"/>
    </source>
</evidence>
<feature type="domain" description="ACT" evidence="11">
    <location>
        <begin position="225"/>
        <end position="304"/>
    </location>
</feature>
<dbReference type="InterPro" id="IPR045865">
    <property type="entry name" value="ACT-like_dom_sf"/>
</dbReference>
<dbReference type="Gene3D" id="3.30.70.260">
    <property type="match status" value="1"/>
</dbReference>
<sequence>MPTKAATSVAYLGPQGTFSHAAAIAFFEQHPRSNTEGWLMRSSANIEDVFASVEAGDSLFGVVPVENSTEGAVNNTQDCLLTTSTLIVGEIIIPIVHNLLGREGLTRDKVHTIASHKQSLAQCRGWLSRNFPHAVLRECASNAQAAELTLSEEGMAAIAGEFAAQTYGLDILSDSIQDHSHNRTRFLIIAAGESEEERENGLEKSLGLLAAHNDGRKQSRDRKTSLLVATDNKPGALFRILEPFNTLQIDLSKIEARPSKLRAWEYVFFIDFIVSGTEQGDHGIEQKLFALLKPRTTSLRILGSYPPTLPTEAESDSAPVLAAPTDASK</sequence>
<evidence type="ECO:0000259" key="10">
    <source>
        <dbReference type="PROSITE" id="PS51171"/>
    </source>
</evidence>
<dbReference type="InterPro" id="IPR018528">
    <property type="entry name" value="Preph_deHydtase_CS"/>
</dbReference>
<dbReference type="SUPFAM" id="SSF53850">
    <property type="entry name" value="Periplasmic binding protein-like II"/>
    <property type="match status" value="1"/>
</dbReference>
<dbReference type="AlphaFoldDB" id="A0A0R2T343"/>
<feature type="domain" description="Prephenate dehydratase" evidence="10">
    <location>
        <begin position="8"/>
        <end position="191"/>
    </location>
</feature>
<dbReference type="GO" id="GO:0005737">
    <property type="term" value="C:cytoplasm"/>
    <property type="evidence" value="ECO:0007669"/>
    <property type="project" value="TreeGrafter"/>
</dbReference>
<proteinExistence type="predicted"/>
<accession>A0A0R2T343</accession>
<evidence type="ECO:0000256" key="9">
    <source>
        <dbReference type="SAM" id="MobiDB-lite"/>
    </source>
</evidence>
<feature type="region of interest" description="Disordered" evidence="9">
    <location>
        <begin position="307"/>
        <end position="329"/>
    </location>
</feature>
<protein>
    <recommendedName>
        <fullName evidence="2">prephenate dehydratase</fullName>
        <ecNumber evidence="2">4.2.1.51</ecNumber>
    </recommendedName>
</protein>
<keyword evidence="3" id="KW-0028">Amino-acid biosynthesis</keyword>
<evidence type="ECO:0000256" key="7">
    <source>
        <dbReference type="ARBA" id="ARBA00047848"/>
    </source>
</evidence>
<name>A0A0R2T343_9GAMM</name>
<reference evidence="12 13" key="1">
    <citation type="submission" date="2015-10" db="EMBL/GenBank/DDBJ databases">
        <title>Metagenome-Assembled Genomes uncover a global brackish microbiome.</title>
        <authorList>
            <person name="Hugerth L.W."/>
            <person name="Larsson J."/>
            <person name="Alneberg J."/>
            <person name="Lindh M.V."/>
            <person name="Legrand C."/>
            <person name="Pinhassi J."/>
            <person name="Andersson A.F."/>
        </authorList>
    </citation>
    <scope>NUCLEOTIDE SEQUENCE [LARGE SCALE GENOMIC DNA]</scope>
    <source>
        <strain evidence="12">BACL22 MAG-120619-bin3</strain>
    </source>
</reference>
<dbReference type="UniPathway" id="UPA00121">
    <property type="reaction ID" value="UER00345"/>
</dbReference>
<dbReference type="EC" id="4.2.1.51" evidence="2"/>
<evidence type="ECO:0000256" key="3">
    <source>
        <dbReference type="ARBA" id="ARBA00022605"/>
    </source>
</evidence>
<dbReference type="PANTHER" id="PTHR21022:SF19">
    <property type="entry name" value="PREPHENATE DEHYDRATASE-RELATED"/>
    <property type="match status" value="1"/>
</dbReference>
<dbReference type="Pfam" id="PF00800">
    <property type="entry name" value="PDT"/>
    <property type="match status" value="1"/>
</dbReference>
<dbReference type="SUPFAM" id="SSF55021">
    <property type="entry name" value="ACT-like"/>
    <property type="match status" value="1"/>
</dbReference>
<gene>
    <name evidence="12" type="ORF">ABR85_00345</name>
</gene>
<dbReference type="PROSITE" id="PS00857">
    <property type="entry name" value="PREPHENATE_DEHYDR_1"/>
    <property type="match status" value="1"/>
</dbReference>
<dbReference type="InterPro" id="IPR001086">
    <property type="entry name" value="Preph_deHydtase"/>
</dbReference>
<dbReference type="PROSITE" id="PS51671">
    <property type="entry name" value="ACT"/>
    <property type="match status" value="1"/>
</dbReference>
<dbReference type="InterPro" id="IPR008242">
    <property type="entry name" value="Chor_mutase/pphenate_deHydtase"/>
</dbReference>
<dbReference type="PIRSF" id="PIRSF001500">
    <property type="entry name" value="Chor_mut_pdt_Ppr"/>
    <property type="match status" value="1"/>
</dbReference>
<evidence type="ECO:0000256" key="6">
    <source>
        <dbReference type="ARBA" id="ARBA00023239"/>
    </source>
</evidence>
<evidence type="ECO:0000313" key="12">
    <source>
        <dbReference type="EMBL" id="KRO81708.1"/>
    </source>
</evidence>
<evidence type="ECO:0000256" key="1">
    <source>
        <dbReference type="ARBA" id="ARBA00004741"/>
    </source>
</evidence>
<dbReference type="PANTHER" id="PTHR21022">
    <property type="entry name" value="PREPHENATE DEHYDRATASE P PROTEIN"/>
    <property type="match status" value="1"/>
</dbReference>
<feature type="site" description="Essential for prephenate dehydratase activity" evidence="8">
    <location>
        <position position="184"/>
    </location>
</feature>
<dbReference type="InterPro" id="IPR002912">
    <property type="entry name" value="ACT_dom"/>
</dbReference>
<evidence type="ECO:0000256" key="5">
    <source>
        <dbReference type="ARBA" id="ARBA00023222"/>
    </source>
</evidence>
<dbReference type="EMBL" id="LICD01000075">
    <property type="protein sequence ID" value="KRO81708.1"/>
    <property type="molecule type" value="Genomic_DNA"/>
</dbReference>
<keyword evidence="6" id="KW-0456">Lyase</keyword>
<dbReference type="PROSITE" id="PS51171">
    <property type="entry name" value="PREPHENATE_DEHYDR_3"/>
    <property type="match status" value="1"/>
</dbReference>
<dbReference type="GO" id="GO:0004664">
    <property type="term" value="F:prephenate dehydratase activity"/>
    <property type="evidence" value="ECO:0007669"/>
    <property type="project" value="UniProtKB-EC"/>
</dbReference>
<dbReference type="Gene3D" id="3.40.190.10">
    <property type="entry name" value="Periplasmic binding protein-like II"/>
    <property type="match status" value="2"/>
</dbReference>
<keyword evidence="5" id="KW-0584">Phenylalanine biosynthesis</keyword>
<comment type="caution">
    <text evidence="12">The sequence shown here is derived from an EMBL/GenBank/DDBJ whole genome shotgun (WGS) entry which is preliminary data.</text>
</comment>
<dbReference type="NCBIfam" id="NF008865">
    <property type="entry name" value="PRK11898.1"/>
    <property type="match status" value="1"/>
</dbReference>
<evidence type="ECO:0000313" key="13">
    <source>
        <dbReference type="Proteomes" id="UP000051242"/>
    </source>
</evidence>
<dbReference type="GO" id="GO:0009094">
    <property type="term" value="P:L-phenylalanine biosynthetic process"/>
    <property type="evidence" value="ECO:0007669"/>
    <property type="project" value="UniProtKB-UniPathway"/>
</dbReference>
<dbReference type="CDD" id="cd13630">
    <property type="entry name" value="PBP2_PDT_1"/>
    <property type="match status" value="1"/>
</dbReference>
<organism evidence="12 13">
    <name type="scientific">OM182 bacterium BACL3 MAG-120619-bin3</name>
    <dbReference type="NCBI Taxonomy" id="1655593"/>
    <lineage>
        <taxon>Bacteria</taxon>
        <taxon>Pseudomonadati</taxon>
        <taxon>Pseudomonadota</taxon>
        <taxon>Gammaproteobacteria</taxon>
        <taxon>OMG group</taxon>
        <taxon>OM182 clade</taxon>
    </lineage>
</organism>
<dbReference type="CDD" id="cd04905">
    <property type="entry name" value="ACT_CM-PDT"/>
    <property type="match status" value="1"/>
</dbReference>
<comment type="pathway">
    <text evidence="1">Amino-acid biosynthesis; L-phenylalanine biosynthesis; phenylpyruvate from prephenate: step 1/1.</text>
</comment>
<evidence type="ECO:0000256" key="2">
    <source>
        <dbReference type="ARBA" id="ARBA00013147"/>
    </source>
</evidence>
<evidence type="ECO:0000259" key="11">
    <source>
        <dbReference type="PROSITE" id="PS51671"/>
    </source>
</evidence>
<evidence type="ECO:0000256" key="4">
    <source>
        <dbReference type="ARBA" id="ARBA00023141"/>
    </source>
</evidence>
<comment type="catalytic activity">
    <reaction evidence="7">
        <text>prephenate + H(+) = 3-phenylpyruvate + CO2 + H2O</text>
        <dbReference type="Rhea" id="RHEA:21648"/>
        <dbReference type="ChEBI" id="CHEBI:15377"/>
        <dbReference type="ChEBI" id="CHEBI:15378"/>
        <dbReference type="ChEBI" id="CHEBI:16526"/>
        <dbReference type="ChEBI" id="CHEBI:18005"/>
        <dbReference type="ChEBI" id="CHEBI:29934"/>
        <dbReference type="EC" id="4.2.1.51"/>
    </reaction>
</comment>
<keyword evidence="4" id="KW-0057">Aromatic amino acid biosynthesis</keyword>